<dbReference type="PROSITE" id="PS51842">
    <property type="entry name" value="IF_ROD_2"/>
    <property type="match status" value="1"/>
</dbReference>
<dbReference type="Gene3D" id="1.20.5.500">
    <property type="entry name" value="Single helix bin"/>
    <property type="match status" value="1"/>
</dbReference>
<keyword evidence="2 4" id="KW-0175">Coiled coil</keyword>
<dbReference type="GeneTree" id="ENSGT00940000161311"/>
<evidence type="ECO:0000256" key="2">
    <source>
        <dbReference type="ARBA" id="ARBA00023054"/>
    </source>
</evidence>
<dbReference type="GO" id="GO:0005198">
    <property type="term" value="F:structural molecule activity"/>
    <property type="evidence" value="ECO:0007669"/>
    <property type="project" value="InterPro"/>
</dbReference>
<evidence type="ECO:0000256" key="4">
    <source>
        <dbReference type="SAM" id="Coils"/>
    </source>
</evidence>
<dbReference type="GO" id="GO:0030855">
    <property type="term" value="P:epithelial cell differentiation"/>
    <property type="evidence" value="ECO:0007669"/>
    <property type="project" value="TreeGrafter"/>
</dbReference>
<feature type="domain" description="IF rod" evidence="5">
    <location>
        <begin position="65"/>
        <end position="377"/>
    </location>
</feature>
<accession>A0A8C5QKM7</accession>
<dbReference type="GO" id="GO:0005882">
    <property type="term" value="C:intermediate filament"/>
    <property type="evidence" value="ECO:0007669"/>
    <property type="project" value="UniProtKB-KW"/>
</dbReference>
<evidence type="ECO:0000256" key="3">
    <source>
        <dbReference type="RuleBase" id="RU000685"/>
    </source>
</evidence>
<dbReference type="SMART" id="SM01391">
    <property type="entry name" value="Filament"/>
    <property type="match status" value="1"/>
</dbReference>
<feature type="coiled-coil region" evidence="4">
    <location>
        <begin position="228"/>
        <end position="295"/>
    </location>
</feature>
<dbReference type="Proteomes" id="UP000694569">
    <property type="component" value="Unplaced"/>
</dbReference>
<dbReference type="AlphaFoldDB" id="A0A8C5QKM7"/>
<comment type="similarity">
    <text evidence="3">Belongs to the intermediate filament family.</text>
</comment>
<dbReference type="PROSITE" id="PS00226">
    <property type="entry name" value="IF_ROD_1"/>
    <property type="match status" value="1"/>
</dbReference>
<sequence length="410" mass="46945">MGIEWKERPLSWTFLPLSNDACLTLTSFCQFWPRFGSVRGGQGNNPKSSGSYGVWRNHGLLTTDGKETMKILNERLASYLEKVHSLEKKNAEFERKICDWYTNNAPSSLPDTTQYMRTIQGLESQVKEAPSTENSRILLQIDNASLAAEDLRIKYEIEAYLRTKTEADVGTLCQGIGDLGRELQNLDVQVKCLDEELLQLNTNHEEEVNMLQSQLGARVNVEMNTAPSVDLNKALSQVRDEYEKLMERNLNEIEAMFLQRTAELGQQVTSGAEQLQSVNNELIDLKRSAQTLDIELQNETRMKCAMEESLLENEASYGSQLSQLQALIDKVEAQLSQILTDLKHLNFKYQLLMDQKTHLEKEIATYKHLLEAQDVQYVYYLCNSRHSVCTHITFIRLYIVINCYFQCSIS</sequence>
<dbReference type="OrthoDB" id="2441647at2759"/>
<organism evidence="6 7">
    <name type="scientific">Leptobrachium leishanense</name>
    <name type="common">Leishan spiny toad</name>
    <dbReference type="NCBI Taxonomy" id="445787"/>
    <lineage>
        <taxon>Eukaryota</taxon>
        <taxon>Metazoa</taxon>
        <taxon>Chordata</taxon>
        <taxon>Craniata</taxon>
        <taxon>Vertebrata</taxon>
        <taxon>Euteleostomi</taxon>
        <taxon>Amphibia</taxon>
        <taxon>Batrachia</taxon>
        <taxon>Anura</taxon>
        <taxon>Pelobatoidea</taxon>
        <taxon>Megophryidae</taxon>
        <taxon>Leptobrachium</taxon>
    </lineage>
</organism>
<protein>
    <recommendedName>
        <fullName evidence="5">IF rod domain-containing protein</fullName>
    </recommendedName>
</protein>
<dbReference type="PRINTS" id="PR01248">
    <property type="entry name" value="TYPE1KERATIN"/>
</dbReference>
<evidence type="ECO:0000259" key="5">
    <source>
        <dbReference type="PROSITE" id="PS51842"/>
    </source>
</evidence>
<keyword evidence="1 3" id="KW-0403">Intermediate filament</keyword>
<proteinExistence type="inferred from homology"/>
<reference evidence="6" key="1">
    <citation type="submission" date="2025-08" db="UniProtKB">
        <authorList>
            <consortium name="Ensembl"/>
        </authorList>
    </citation>
    <scope>IDENTIFICATION</scope>
</reference>
<dbReference type="GO" id="GO:0045109">
    <property type="term" value="P:intermediate filament organization"/>
    <property type="evidence" value="ECO:0007669"/>
    <property type="project" value="TreeGrafter"/>
</dbReference>
<name>A0A8C5QKM7_9ANUR</name>
<dbReference type="Gene3D" id="1.20.5.1160">
    <property type="entry name" value="Vasodilator-stimulated phosphoprotein"/>
    <property type="match status" value="1"/>
</dbReference>
<keyword evidence="7" id="KW-1185">Reference proteome</keyword>
<evidence type="ECO:0000256" key="1">
    <source>
        <dbReference type="ARBA" id="ARBA00022754"/>
    </source>
</evidence>
<dbReference type="SUPFAM" id="SSF64593">
    <property type="entry name" value="Intermediate filament protein, coiled coil region"/>
    <property type="match status" value="2"/>
</dbReference>
<dbReference type="InterPro" id="IPR039008">
    <property type="entry name" value="IF_rod_dom"/>
</dbReference>
<evidence type="ECO:0000313" key="6">
    <source>
        <dbReference type="Ensembl" id="ENSLLEP00000039143.1"/>
    </source>
</evidence>
<dbReference type="PANTHER" id="PTHR23239">
    <property type="entry name" value="INTERMEDIATE FILAMENT"/>
    <property type="match status" value="1"/>
</dbReference>
<evidence type="ECO:0000313" key="7">
    <source>
        <dbReference type="Proteomes" id="UP000694569"/>
    </source>
</evidence>
<feature type="coiled-coil region" evidence="4">
    <location>
        <begin position="69"/>
        <end position="96"/>
    </location>
</feature>
<dbReference type="PANTHER" id="PTHR23239:SF377">
    <property type="entry name" value="KERATIN 34"/>
    <property type="match status" value="1"/>
</dbReference>
<reference evidence="6" key="2">
    <citation type="submission" date="2025-09" db="UniProtKB">
        <authorList>
            <consortium name="Ensembl"/>
        </authorList>
    </citation>
    <scope>IDENTIFICATION</scope>
</reference>
<dbReference type="InterPro" id="IPR018039">
    <property type="entry name" value="IF_conserved"/>
</dbReference>
<dbReference type="Pfam" id="PF00038">
    <property type="entry name" value="Filament"/>
    <property type="match status" value="1"/>
</dbReference>
<dbReference type="Ensembl" id="ENSLLET00000040707.1">
    <property type="protein sequence ID" value="ENSLLEP00000039143.1"/>
    <property type="gene ID" value="ENSLLEG00000024790.1"/>
</dbReference>
<dbReference type="InterPro" id="IPR002957">
    <property type="entry name" value="Keratin_I"/>
</dbReference>
<dbReference type="Gene3D" id="1.20.5.170">
    <property type="match status" value="1"/>
</dbReference>
<feature type="coiled-coil region" evidence="4">
    <location>
        <begin position="176"/>
        <end position="203"/>
    </location>
</feature>